<organism evidence="5 6">
    <name type="scientific">Pseudoalteromonas piscicida</name>
    <dbReference type="NCBI Taxonomy" id="43662"/>
    <lineage>
        <taxon>Bacteria</taxon>
        <taxon>Pseudomonadati</taxon>
        <taxon>Pseudomonadota</taxon>
        <taxon>Gammaproteobacteria</taxon>
        <taxon>Alteromonadales</taxon>
        <taxon>Pseudoalteromonadaceae</taxon>
        <taxon>Pseudoalteromonas</taxon>
    </lineage>
</organism>
<gene>
    <name evidence="5" type="ORF">CWB74_04360</name>
</gene>
<dbReference type="Proteomes" id="UP000305423">
    <property type="component" value="Unassembled WGS sequence"/>
</dbReference>
<dbReference type="SUPFAM" id="SSF51161">
    <property type="entry name" value="Trimeric LpxA-like enzymes"/>
    <property type="match status" value="1"/>
</dbReference>
<feature type="active site" description="Proton acceptor" evidence="2">
    <location>
        <position position="135"/>
    </location>
</feature>
<feature type="binding site" evidence="3">
    <location>
        <begin position="32"/>
        <end position="33"/>
    </location>
    <ligand>
        <name>substrate</name>
    </ligand>
</feature>
<protein>
    <submittedName>
        <fullName evidence="5">Acetyltransferase</fullName>
    </submittedName>
</protein>
<dbReference type="Gene3D" id="3.40.50.20">
    <property type="match status" value="1"/>
</dbReference>
<proteinExistence type="inferred from homology"/>
<feature type="binding site" evidence="3">
    <location>
        <position position="68"/>
    </location>
    <ligand>
        <name>substrate</name>
    </ligand>
</feature>
<dbReference type="InterPro" id="IPR041561">
    <property type="entry name" value="PglD_N"/>
</dbReference>
<feature type="binding site" evidence="3">
    <location>
        <begin position="11"/>
        <end position="13"/>
    </location>
    <ligand>
        <name>substrate</name>
    </ligand>
</feature>
<dbReference type="Pfam" id="PF00132">
    <property type="entry name" value="Hexapep"/>
    <property type="match status" value="1"/>
</dbReference>
<feature type="site" description="Increases basicity of active site His" evidence="2">
    <location>
        <position position="136"/>
    </location>
</feature>
<comment type="similarity">
    <text evidence="1">Belongs to the transferase hexapeptide repeat family.</text>
</comment>
<dbReference type="InterPro" id="IPR020019">
    <property type="entry name" value="AcTrfase_PglD-like"/>
</dbReference>
<dbReference type="InterPro" id="IPR011004">
    <property type="entry name" value="Trimer_LpxA-like_sf"/>
</dbReference>
<feature type="binding site" evidence="3">
    <location>
        <position position="165"/>
    </location>
    <ligand>
        <name>acetyl-CoA</name>
        <dbReference type="ChEBI" id="CHEBI:57288"/>
    </ligand>
</feature>
<dbReference type="PANTHER" id="PTHR43300:SF7">
    <property type="entry name" value="UDP-N-ACETYLBACILLOSAMINE N-ACETYLTRANSFERASE"/>
    <property type="match status" value="1"/>
</dbReference>
<evidence type="ECO:0000256" key="2">
    <source>
        <dbReference type="PIRSR" id="PIRSR620019-1"/>
    </source>
</evidence>
<feature type="binding site" evidence="3">
    <location>
        <position position="144"/>
    </location>
    <ligand>
        <name>acetyl-CoA</name>
        <dbReference type="ChEBI" id="CHEBI:57288"/>
    </ligand>
</feature>
<dbReference type="Pfam" id="PF17836">
    <property type="entry name" value="PglD_N"/>
    <property type="match status" value="1"/>
</dbReference>
<comment type="caution">
    <text evidence="5">The sequence shown here is derived from an EMBL/GenBank/DDBJ whole genome shotgun (WGS) entry which is preliminary data.</text>
</comment>
<dbReference type="InterPro" id="IPR050179">
    <property type="entry name" value="Trans_hexapeptide_repeat"/>
</dbReference>
<dbReference type="EMBL" id="PNEL01000012">
    <property type="protein sequence ID" value="TMN80119.1"/>
    <property type="molecule type" value="Genomic_DNA"/>
</dbReference>
<dbReference type="NCBIfam" id="TIGR03570">
    <property type="entry name" value="NeuD_NnaD"/>
    <property type="match status" value="1"/>
</dbReference>
<evidence type="ECO:0000313" key="5">
    <source>
        <dbReference type="EMBL" id="TMN80119.1"/>
    </source>
</evidence>
<reference evidence="5 6" key="1">
    <citation type="submission" date="2017-12" db="EMBL/GenBank/DDBJ databases">
        <authorList>
            <person name="Paulsen S."/>
            <person name="Gram L.K."/>
        </authorList>
    </citation>
    <scope>NUCLEOTIDE SEQUENCE [LARGE SCALE GENOMIC DNA]</scope>
    <source>
        <strain evidence="5 6">S1607</strain>
    </source>
</reference>
<dbReference type="RefSeq" id="WP_082086193.1">
    <property type="nucleotide sequence ID" value="NZ_JXXW01000017.1"/>
</dbReference>
<accession>A0AAQ2EX73</accession>
<evidence type="ECO:0000256" key="3">
    <source>
        <dbReference type="PIRSR" id="PIRSR620019-2"/>
    </source>
</evidence>
<sequence length="207" mass="21520">MMAKLAILGASGHGKVIAEIAELNAYHVEFFDDAFGVKSKLEHWSVVGDSEALAQRLDNYEGVIVAIGNNQIRKEKLEKLLALGAKTPALLHPSATVSKLANIGEGTVVMAGAVINAFAQIGRGSIINTNATVEHDCFIQDYVHICPSSAIAGGCKIASGVWVGIGSSFKQLIEVGELAIIGAGSVVVQNIPAGVTAYGNPAKVVKD</sequence>
<name>A0AAQ2EX73_PSEO7</name>
<dbReference type="CDD" id="cd03360">
    <property type="entry name" value="LbH_AT_putative"/>
    <property type="match status" value="1"/>
</dbReference>
<dbReference type="InterPro" id="IPR001451">
    <property type="entry name" value="Hexapep"/>
</dbReference>
<feature type="domain" description="PglD N-terminal" evidence="4">
    <location>
        <begin position="4"/>
        <end position="80"/>
    </location>
</feature>
<dbReference type="AlphaFoldDB" id="A0AAQ2EX73"/>
<dbReference type="PANTHER" id="PTHR43300">
    <property type="entry name" value="ACETYLTRANSFERASE"/>
    <property type="match status" value="1"/>
</dbReference>
<evidence type="ECO:0000259" key="4">
    <source>
        <dbReference type="Pfam" id="PF17836"/>
    </source>
</evidence>
<evidence type="ECO:0000313" key="6">
    <source>
        <dbReference type="Proteomes" id="UP000305423"/>
    </source>
</evidence>
<dbReference type="Gene3D" id="2.160.10.10">
    <property type="entry name" value="Hexapeptide repeat proteins"/>
    <property type="match status" value="1"/>
</dbReference>
<evidence type="ECO:0000256" key="1">
    <source>
        <dbReference type="ARBA" id="ARBA00007274"/>
    </source>
</evidence>
<reference evidence="6" key="2">
    <citation type="submission" date="2019-06" db="EMBL/GenBank/DDBJ databases">
        <title>Co-occurence of chitin degradation, pigmentation and bioactivity in marine Pseudoalteromonas.</title>
        <authorList>
            <person name="Sonnenschein E.C."/>
            <person name="Bech P.K."/>
        </authorList>
    </citation>
    <scope>NUCLEOTIDE SEQUENCE [LARGE SCALE GENOMIC DNA]</scope>
    <source>
        <strain evidence="6">S1607</strain>
    </source>
</reference>